<feature type="domain" description="CTLH" evidence="2">
    <location>
        <begin position="413"/>
        <end position="470"/>
    </location>
</feature>
<dbReference type="InterPro" id="IPR006595">
    <property type="entry name" value="CTLH_C"/>
</dbReference>
<gene>
    <name evidence="3" type="ORF">CVIRNUC_004127</name>
</gene>
<dbReference type="EMBL" id="CAUYUE010000005">
    <property type="protein sequence ID" value="CAK0774033.1"/>
    <property type="molecule type" value="Genomic_DNA"/>
</dbReference>
<proteinExistence type="predicted"/>
<dbReference type="Proteomes" id="UP001314263">
    <property type="component" value="Unassembled WGS sequence"/>
</dbReference>
<evidence type="ECO:0000256" key="1">
    <source>
        <dbReference type="SAM" id="MobiDB-lite"/>
    </source>
</evidence>
<comment type="caution">
    <text evidence="3">The sequence shown here is derived from an EMBL/GenBank/DDBJ whole genome shotgun (WGS) entry which is preliminary data.</text>
</comment>
<organism evidence="3 4">
    <name type="scientific">Coccomyxa viridis</name>
    <dbReference type="NCBI Taxonomy" id="1274662"/>
    <lineage>
        <taxon>Eukaryota</taxon>
        <taxon>Viridiplantae</taxon>
        <taxon>Chlorophyta</taxon>
        <taxon>core chlorophytes</taxon>
        <taxon>Trebouxiophyceae</taxon>
        <taxon>Trebouxiophyceae incertae sedis</taxon>
        <taxon>Coccomyxaceae</taxon>
        <taxon>Coccomyxa</taxon>
    </lineage>
</organism>
<name>A0AAV1I2I6_9CHLO</name>
<sequence length="681" mass="74377">MSEANARKRLAVDTMLLDSMVMEYMTSENLVDGSASNSTPQAQSAAALITLQKSCQAAKSMVAAGRVDDAFNIANSIDPNILKDLRLQYTLKTRKFVETLRPRTPETLKEALECLRDEVAPLALIAYPEAYEELRRTVLLLVVNEGDGLFGCTDELWLKQTTTLVAGMFSRTIRQAAGVTHPKLALILRYLAFTHSTMQQQDPSAPELNADDGETDQIISKLLGSDRDPAPLPAEGVPQVFREADIQALKEAMQLMRQEAIQALKHTAGDVNKAFINELSAFDLRLDVVDNLVRNYAAQRKLVQTGESPQSSSCGANSAEAVVGCESGDDMEVDVVTLDPPGAPTAAQRLLARTACSSPPRKRARWRGREPAPEEAPPGPSQPPSEPGLPQSSQSATGAQERPWMRPFVADARREQVQRVGNLLKAGLLDMAMNEIKELAPHFIEANKDVDFTLHTAKFYQEASHGNMPEAIAYSRAHMTPLTHNSASRTEMLKSALTSAMTESACELHKNVNYTAISSLVTEALDAVLGLKEPQLVQVLRVLLDSHKEWYQRQRCRDPFEGLLGLDGLRKGPNPEHPFRRRVAGPIRQQAEPGAGRLLPTAAAPAVVPPGEDDNIQISITDADDEAERESARQAARRLVDTTEQNILTVMEFSGLGRAAAMDLLVEFNGNPEAALANIYG</sequence>
<dbReference type="Pfam" id="PF10607">
    <property type="entry name" value="CTLH"/>
    <property type="match status" value="2"/>
</dbReference>
<feature type="domain" description="CTLH" evidence="2">
    <location>
        <begin position="59"/>
        <end position="107"/>
    </location>
</feature>
<reference evidence="3 4" key="1">
    <citation type="submission" date="2023-10" db="EMBL/GenBank/DDBJ databases">
        <authorList>
            <person name="Maclean D."/>
            <person name="Macfadyen A."/>
        </authorList>
    </citation>
    <scope>NUCLEOTIDE SEQUENCE [LARGE SCALE GENOMIC DNA]</scope>
</reference>
<protein>
    <recommendedName>
        <fullName evidence="2">CTLH domain-containing protein</fullName>
    </recommendedName>
</protein>
<evidence type="ECO:0000313" key="4">
    <source>
        <dbReference type="Proteomes" id="UP001314263"/>
    </source>
</evidence>
<evidence type="ECO:0000313" key="3">
    <source>
        <dbReference type="EMBL" id="CAK0774033.1"/>
    </source>
</evidence>
<accession>A0AAV1I2I6</accession>
<feature type="compositionally biased region" description="Pro residues" evidence="1">
    <location>
        <begin position="374"/>
        <end position="387"/>
    </location>
</feature>
<dbReference type="InterPro" id="IPR024964">
    <property type="entry name" value="CTLH/CRA"/>
</dbReference>
<evidence type="ECO:0000259" key="2">
    <source>
        <dbReference type="PROSITE" id="PS50897"/>
    </source>
</evidence>
<keyword evidence="4" id="KW-1185">Reference proteome</keyword>
<feature type="region of interest" description="Disordered" evidence="1">
    <location>
        <begin position="350"/>
        <end position="403"/>
    </location>
</feature>
<dbReference type="AlphaFoldDB" id="A0AAV1I2I6"/>
<dbReference type="SMART" id="SM00668">
    <property type="entry name" value="CTLH"/>
    <property type="match status" value="2"/>
</dbReference>
<dbReference type="PROSITE" id="PS50897">
    <property type="entry name" value="CTLH"/>
    <property type="match status" value="2"/>
</dbReference>